<gene>
    <name evidence="2" type="ORF">E2C01_067857</name>
</gene>
<name>A0A5B7HYJ2_PORTR</name>
<feature type="compositionally biased region" description="Low complexity" evidence="1">
    <location>
        <begin position="35"/>
        <end position="46"/>
    </location>
</feature>
<evidence type="ECO:0000256" key="1">
    <source>
        <dbReference type="SAM" id="MobiDB-lite"/>
    </source>
</evidence>
<proteinExistence type="predicted"/>
<organism evidence="2 3">
    <name type="scientific">Portunus trituberculatus</name>
    <name type="common">Swimming crab</name>
    <name type="synonym">Neptunus trituberculatus</name>
    <dbReference type="NCBI Taxonomy" id="210409"/>
    <lineage>
        <taxon>Eukaryota</taxon>
        <taxon>Metazoa</taxon>
        <taxon>Ecdysozoa</taxon>
        <taxon>Arthropoda</taxon>
        <taxon>Crustacea</taxon>
        <taxon>Multicrustacea</taxon>
        <taxon>Malacostraca</taxon>
        <taxon>Eumalacostraca</taxon>
        <taxon>Eucarida</taxon>
        <taxon>Decapoda</taxon>
        <taxon>Pleocyemata</taxon>
        <taxon>Brachyura</taxon>
        <taxon>Eubrachyura</taxon>
        <taxon>Portunoidea</taxon>
        <taxon>Portunidae</taxon>
        <taxon>Portuninae</taxon>
        <taxon>Portunus</taxon>
    </lineage>
</organism>
<dbReference type="AlphaFoldDB" id="A0A5B7HYJ2"/>
<accession>A0A5B7HYJ2</accession>
<dbReference type="OrthoDB" id="6381604at2759"/>
<sequence>MTGSPANSISHIGIVCPGMVTLHSLSNGRDSGYGPSPSLFQSFTSSSDEDDSVDLPGRTHPGVTPPIAIPPCLRSAQRHKISYHSRQEIIHKAAQNPMLIRRGRSKSCPATSRASARQRLPVSLRRTFTPVPTHESSCFIPRGDNNEHCHLKSSHKTESAIIQDPNDLSRKEGEFDEFTLIFALLVLYSL</sequence>
<evidence type="ECO:0000313" key="2">
    <source>
        <dbReference type="EMBL" id="MPC73524.1"/>
    </source>
</evidence>
<protein>
    <submittedName>
        <fullName evidence="2">Uncharacterized protein</fullName>
    </submittedName>
</protein>
<dbReference type="EMBL" id="VSRR010036962">
    <property type="protein sequence ID" value="MPC73524.1"/>
    <property type="molecule type" value="Genomic_DNA"/>
</dbReference>
<dbReference type="Proteomes" id="UP000324222">
    <property type="component" value="Unassembled WGS sequence"/>
</dbReference>
<feature type="region of interest" description="Disordered" evidence="1">
    <location>
        <begin position="33"/>
        <end position="70"/>
    </location>
</feature>
<keyword evidence="3" id="KW-1185">Reference proteome</keyword>
<evidence type="ECO:0000313" key="3">
    <source>
        <dbReference type="Proteomes" id="UP000324222"/>
    </source>
</evidence>
<reference evidence="2 3" key="1">
    <citation type="submission" date="2019-05" db="EMBL/GenBank/DDBJ databases">
        <title>Another draft genome of Portunus trituberculatus and its Hox gene families provides insights of decapod evolution.</title>
        <authorList>
            <person name="Jeong J.-H."/>
            <person name="Song I."/>
            <person name="Kim S."/>
            <person name="Choi T."/>
            <person name="Kim D."/>
            <person name="Ryu S."/>
            <person name="Kim W."/>
        </authorList>
    </citation>
    <scope>NUCLEOTIDE SEQUENCE [LARGE SCALE GENOMIC DNA]</scope>
    <source>
        <tissue evidence="2">Muscle</tissue>
    </source>
</reference>
<comment type="caution">
    <text evidence="2">The sequence shown here is derived from an EMBL/GenBank/DDBJ whole genome shotgun (WGS) entry which is preliminary data.</text>
</comment>